<dbReference type="AlphaFoldDB" id="A0A813LV21"/>
<accession>A0A813LV21</accession>
<name>A0A813LV21_POLGL</name>
<comment type="caution">
    <text evidence="1">The sequence shown here is derived from an EMBL/GenBank/DDBJ whole genome shotgun (WGS) entry which is preliminary data.</text>
</comment>
<organism evidence="1 2">
    <name type="scientific">Polarella glacialis</name>
    <name type="common">Dinoflagellate</name>
    <dbReference type="NCBI Taxonomy" id="89957"/>
    <lineage>
        <taxon>Eukaryota</taxon>
        <taxon>Sar</taxon>
        <taxon>Alveolata</taxon>
        <taxon>Dinophyceae</taxon>
        <taxon>Suessiales</taxon>
        <taxon>Suessiaceae</taxon>
        <taxon>Polarella</taxon>
    </lineage>
</organism>
<sequence length="118" mass="12990">VGQCPDGDVEWMGLTAGEDFKAVIDLSKIFQCVDGTMCSLQHEARVLLGRKAPRMHHDPHWDALVSVELYFLAAGASPDELASLRRRRCGWSIDGVCLSMYSPGNCTCGMPVVQSWSF</sequence>
<feature type="non-terminal residue" evidence="1">
    <location>
        <position position="1"/>
    </location>
</feature>
<evidence type="ECO:0000313" key="1">
    <source>
        <dbReference type="EMBL" id="CAE8739062.1"/>
    </source>
</evidence>
<dbReference type="Proteomes" id="UP000626109">
    <property type="component" value="Unassembled WGS sequence"/>
</dbReference>
<dbReference type="EMBL" id="CAJNNW010037053">
    <property type="protein sequence ID" value="CAE8739062.1"/>
    <property type="molecule type" value="Genomic_DNA"/>
</dbReference>
<gene>
    <name evidence="1" type="ORF">PGLA2088_LOCUS49452</name>
</gene>
<proteinExistence type="predicted"/>
<reference evidence="1" key="1">
    <citation type="submission" date="2021-02" db="EMBL/GenBank/DDBJ databases">
        <authorList>
            <person name="Dougan E. K."/>
            <person name="Rhodes N."/>
            <person name="Thang M."/>
            <person name="Chan C."/>
        </authorList>
    </citation>
    <scope>NUCLEOTIDE SEQUENCE</scope>
</reference>
<evidence type="ECO:0000313" key="2">
    <source>
        <dbReference type="Proteomes" id="UP000626109"/>
    </source>
</evidence>
<protein>
    <submittedName>
        <fullName evidence="1">Uncharacterized protein</fullName>
    </submittedName>
</protein>